<organism evidence="4 5">
    <name type="scientific">Candidatus Acidulodesulfobacterium ferriphilum</name>
    <dbReference type="NCBI Taxonomy" id="2597223"/>
    <lineage>
        <taxon>Bacteria</taxon>
        <taxon>Deltaproteobacteria</taxon>
        <taxon>Candidatus Acidulodesulfobacterales</taxon>
        <taxon>Candidatus Acidulodesulfobacterium</taxon>
    </lineage>
</organism>
<keyword evidence="1 2" id="KW-0450">Lipoyl</keyword>
<dbReference type="CDD" id="cd06848">
    <property type="entry name" value="GCS_H"/>
    <property type="match status" value="1"/>
</dbReference>
<evidence type="ECO:0000256" key="2">
    <source>
        <dbReference type="HAMAP-Rule" id="MF_00272"/>
    </source>
</evidence>
<sequence>MALFNECNIPEDLYYDIENQVWGRKNDDGTFTFGMTDPAQSLAGKILYADVKAVGKIIKKGKSAATIESGKYVGPFPMPFSGEIVDINHELEKDSHIINIDPYGKGWIVKLKPLPESLSDINSLPTGEEAVKSYIKKLEDEDIICKKR</sequence>
<dbReference type="EMBL" id="SGBD01000002">
    <property type="protein sequence ID" value="RZD14629.1"/>
    <property type="molecule type" value="Genomic_DNA"/>
</dbReference>
<dbReference type="InterPro" id="IPR002930">
    <property type="entry name" value="GCV_H"/>
</dbReference>
<dbReference type="PROSITE" id="PS50968">
    <property type="entry name" value="BIOTINYL_LIPOYL"/>
    <property type="match status" value="1"/>
</dbReference>
<dbReference type="Gene3D" id="2.40.50.100">
    <property type="match status" value="1"/>
</dbReference>
<accession>A0A519BBH4</accession>
<dbReference type="GO" id="GO:0005829">
    <property type="term" value="C:cytosol"/>
    <property type="evidence" value="ECO:0007669"/>
    <property type="project" value="TreeGrafter"/>
</dbReference>
<comment type="cofactor">
    <cofactor evidence="2">
        <name>(R)-lipoate</name>
        <dbReference type="ChEBI" id="CHEBI:83088"/>
    </cofactor>
    <text evidence="2">Binds 1 lipoyl cofactor covalently.</text>
</comment>
<dbReference type="Pfam" id="PF01597">
    <property type="entry name" value="GCV_H"/>
    <property type="match status" value="1"/>
</dbReference>
<protein>
    <recommendedName>
        <fullName evidence="2">Glycine cleavage system H protein</fullName>
    </recommendedName>
</protein>
<dbReference type="PANTHER" id="PTHR11715:SF3">
    <property type="entry name" value="GLYCINE CLEAVAGE SYSTEM H PROTEIN-RELATED"/>
    <property type="match status" value="1"/>
</dbReference>
<feature type="modified residue" description="N6-lipoyllysine" evidence="2">
    <location>
        <position position="71"/>
    </location>
</feature>
<evidence type="ECO:0000256" key="1">
    <source>
        <dbReference type="ARBA" id="ARBA00022823"/>
    </source>
</evidence>
<comment type="function">
    <text evidence="2">The glycine cleavage system catalyzes the degradation of glycine. The H protein shuttles the methylamine group of glycine from the P protein to the T protein.</text>
</comment>
<dbReference type="Proteomes" id="UP000320813">
    <property type="component" value="Unassembled WGS sequence"/>
</dbReference>
<name>A0A519BBH4_9DELT</name>
<evidence type="ECO:0000259" key="3">
    <source>
        <dbReference type="PROSITE" id="PS50968"/>
    </source>
</evidence>
<gene>
    <name evidence="2" type="primary">gcvH</name>
    <name evidence="4" type="ORF">EVJ47_05540</name>
</gene>
<evidence type="ECO:0000313" key="5">
    <source>
        <dbReference type="Proteomes" id="UP000320813"/>
    </source>
</evidence>
<dbReference type="GO" id="GO:0019464">
    <property type="term" value="P:glycine decarboxylation via glycine cleavage system"/>
    <property type="evidence" value="ECO:0007669"/>
    <property type="project" value="UniProtKB-UniRule"/>
</dbReference>
<reference evidence="4 5" key="1">
    <citation type="submission" date="2019-01" db="EMBL/GenBank/DDBJ databases">
        <title>Insights into ecological role of a new deltaproteobacterial order Candidatus Sinidesulfobacterales (Sva0485) by metagenomics and metatranscriptomics.</title>
        <authorList>
            <person name="Tan S."/>
            <person name="Liu J."/>
            <person name="Fang Y."/>
            <person name="Hedlund B.P."/>
            <person name="Lian Z.H."/>
            <person name="Huang L.Y."/>
            <person name="Li J.T."/>
            <person name="Huang L.N."/>
            <person name="Li W.J."/>
            <person name="Jiang H.C."/>
            <person name="Dong H.L."/>
            <person name="Shu W.S."/>
        </authorList>
    </citation>
    <scope>NUCLEOTIDE SEQUENCE [LARGE SCALE GENOMIC DNA]</scope>
    <source>
        <strain evidence="4">AP3</strain>
    </source>
</reference>
<dbReference type="InterPro" id="IPR033753">
    <property type="entry name" value="GCV_H/Fam206"/>
</dbReference>
<dbReference type="SUPFAM" id="SSF51230">
    <property type="entry name" value="Single hybrid motif"/>
    <property type="match status" value="1"/>
</dbReference>
<dbReference type="GO" id="GO:0005960">
    <property type="term" value="C:glycine cleavage complex"/>
    <property type="evidence" value="ECO:0007669"/>
    <property type="project" value="InterPro"/>
</dbReference>
<dbReference type="HAMAP" id="MF_00272">
    <property type="entry name" value="GcvH"/>
    <property type="match status" value="1"/>
</dbReference>
<comment type="caution">
    <text evidence="4">The sequence shown here is derived from an EMBL/GenBank/DDBJ whole genome shotgun (WGS) entry which is preliminary data.</text>
</comment>
<proteinExistence type="inferred from homology"/>
<comment type="subunit">
    <text evidence="2">The glycine cleavage system is composed of four proteins: P, T, L and H.</text>
</comment>
<feature type="domain" description="Lipoyl-binding" evidence="3">
    <location>
        <begin position="30"/>
        <end position="112"/>
    </location>
</feature>
<dbReference type="PANTHER" id="PTHR11715">
    <property type="entry name" value="GLYCINE CLEAVAGE SYSTEM H PROTEIN"/>
    <property type="match status" value="1"/>
</dbReference>
<dbReference type="AlphaFoldDB" id="A0A519BBH4"/>
<dbReference type="InterPro" id="IPR011053">
    <property type="entry name" value="Single_hybrid_motif"/>
</dbReference>
<dbReference type="InterPro" id="IPR000089">
    <property type="entry name" value="Biotin_lipoyl"/>
</dbReference>
<comment type="similarity">
    <text evidence="2">Belongs to the GcvH family.</text>
</comment>
<dbReference type="GO" id="GO:0009249">
    <property type="term" value="P:protein lipoylation"/>
    <property type="evidence" value="ECO:0007669"/>
    <property type="project" value="TreeGrafter"/>
</dbReference>
<evidence type="ECO:0000313" key="4">
    <source>
        <dbReference type="EMBL" id="RZD14629.1"/>
    </source>
</evidence>